<dbReference type="GO" id="GO:0004534">
    <property type="term" value="F:5'-3' RNA exonuclease activity"/>
    <property type="evidence" value="ECO:0007669"/>
    <property type="project" value="TreeGrafter"/>
</dbReference>
<protein>
    <recommendedName>
        <fullName evidence="1">Polymerase/histidinol phosphatase N-terminal domain-containing protein</fullName>
    </recommendedName>
</protein>
<accession>A0A537IF36</accession>
<dbReference type="InterPro" id="IPR016195">
    <property type="entry name" value="Pol/histidinol_Pase-like"/>
</dbReference>
<dbReference type="GO" id="GO:0035312">
    <property type="term" value="F:5'-3' DNA exonuclease activity"/>
    <property type="evidence" value="ECO:0007669"/>
    <property type="project" value="TreeGrafter"/>
</dbReference>
<feature type="domain" description="Polymerase/histidinol phosphatase N-terminal" evidence="1">
    <location>
        <begin position="18"/>
        <end position="79"/>
    </location>
</feature>
<feature type="non-terminal residue" evidence="2">
    <location>
        <position position="272"/>
    </location>
</feature>
<dbReference type="SMART" id="SM00481">
    <property type="entry name" value="POLIIIAc"/>
    <property type="match status" value="1"/>
</dbReference>
<dbReference type="InterPro" id="IPR003141">
    <property type="entry name" value="Pol/His_phosphatase_N"/>
</dbReference>
<dbReference type="PANTHER" id="PTHR42924:SF3">
    <property type="entry name" value="POLYMERASE_HISTIDINOL PHOSPHATASE N-TERMINAL DOMAIN-CONTAINING PROTEIN"/>
    <property type="match status" value="1"/>
</dbReference>
<proteinExistence type="predicted"/>
<gene>
    <name evidence="2" type="ORF">E6H05_14360</name>
</gene>
<dbReference type="InterPro" id="IPR052018">
    <property type="entry name" value="PHP_domain"/>
</dbReference>
<dbReference type="PANTHER" id="PTHR42924">
    <property type="entry name" value="EXONUCLEASE"/>
    <property type="match status" value="1"/>
</dbReference>
<organism evidence="2 3">
    <name type="scientific">Candidatus Segetimicrobium genomatis</name>
    <dbReference type="NCBI Taxonomy" id="2569760"/>
    <lineage>
        <taxon>Bacteria</taxon>
        <taxon>Bacillati</taxon>
        <taxon>Candidatus Sysuimicrobiota</taxon>
        <taxon>Candidatus Sysuimicrobiia</taxon>
        <taxon>Candidatus Sysuimicrobiales</taxon>
        <taxon>Candidatus Segetimicrobiaceae</taxon>
        <taxon>Candidatus Segetimicrobium</taxon>
    </lineage>
</organism>
<sequence length="272" mass="30498">MPLTIRNPYGVSGEYRKVQLHCHTTESDGRFRPHELLEMYRDAGYSFVCITDHNRVTRCEELNSREFLAIPGTEDTVSRFLRPLGPHMGRLFVDAPLRQGSPQERIDRTLAGAGIVSLCHPSWNGNLWTGSWNLRTIESLRGFHLLEIWNPHSDSAQDARHWTAALRHRGPAAPVWGVAVDDCHRLDQFNRGWIMAKVANISVLDLRRALLAGAFYASTGPSADFRADGGSVYVALSGARQIRFIDAEGRMRLEVASGAGQYRVEGNEGYIR</sequence>
<dbReference type="EMBL" id="VBAP01000172">
    <property type="protein sequence ID" value="TMI69888.1"/>
    <property type="molecule type" value="Genomic_DNA"/>
</dbReference>
<comment type="caution">
    <text evidence="2">The sequence shown here is derived from an EMBL/GenBank/DDBJ whole genome shotgun (WGS) entry which is preliminary data.</text>
</comment>
<dbReference type="SUPFAM" id="SSF89550">
    <property type="entry name" value="PHP domain-like"/>
    <property type="match status" value="1"/>
</dbReference>
<dbReference type="AlphaFoldDB" id="A0A537IF36"/>
<evidence type="ECO:0000313" key="2">
    <source>
        <dbReference type="EMBL" id="TMI69888.1"/>
    </source>
</evidence>
<reference evidence="2 3" key="1">
    <citation type="journal article" date="2019" name="Nat. Microbiol.">
        <title>Mediterranean grassland soil C-N compound turnover is dependent on rainfall and depth, and is mediated by genomically divergent microorganisms.</title>
        <authorList>
            <person name="Diamond S."/>
            <person name="Andeer P.F."/>
            <person name="Li Z."/>
            <person name="Crits-Christoph A."/>
            <person name="Burstein D."/>
            <person name="Anantharaman K."/>
            <person name="Lane K.R."/>
            <person name="Thomas B.C."/>
            <person name="Pan C."/>
            <person name="Northen T.R."/>
            <person name="Banfield J.F."/>
        </authorList>
    </citation>
    <scope>NUCLEOTIDE SEQUENCE [LARGE SCALE GENOMIC DNA]</scope>
    <source>
        <strain evidence="2">NP_8</strain>
    </source>
</reference>
<evidence type="ECO:0000259" key="1">
    <source>
        <dbReference type="SMART" id="SM00481"/>
    </source>
</evidence>
<name>A0A537IF36_9BACT</name>
<evidence type="ECO:0000313" key="3">
    <source>
        <dbReference type="Proteomes" id="UP000318834"/>
    </source>
</evidence>
<dbReference type="Proteomes" id="UP000318834">
    <property type="component" value="Unassembled WGS sequence"/>
</dbReference>
<dbReference type="Gene3D" id="3.20.20.140">
    <property type="entry name" value="Metal-dependent hydrolases"/>
    <property type="match status" value="1"/>
</dbReference>